<evidence type="ECO:0000256" key="1">
    <source>
        <dbReference type="SAM" id="MobiDB-lite"/>
    </source>
</evidence>
<reference evidence="3" key="1">
    <citation type="submission" date="2020-05" db="EMBL/GenBank/DDBJ databases">
        <authorList>
            <person name="Chiriac C."/>
            <person name="Salcher M."/>
            <person name="Ghai R."/>
            <person name="Kavagutti S V."/>
        </authorList>
    </citation>
    <scope>NUCLEOTIDE SEQUENCE</scope>
</reference>
<keyword evidence="2" id="KW-0472">Membrane</keyword>
<organism evidence="3">
    <name type="scientific">freshwater metagenome</name>
    <dbReference type="NCBI Taxonomy" id="449393"/>
    <lineage>
        <taxon>unclassified sequences</taxon>
        <taxon>metagenomes</taxon>
        <taxon>ecological metagenomes</taxon>
    </lineage>
</organism>
<evidence type="ECO:0000256" key="2">
    <source>
        <dbReference type="SAM" id="Phobius"/>
    </source>
</evidence>
<keyword evidence="2" id="KW-1133">Transmembrane helix</keyword>
<keyword evidence="2" id="KW-0812">Transmembrane</keyword>
<dbReference type="AlphaFoldDB" id="A0A6J6SEE1"/>
<evidence type="ECO:0000313" key="3">
    <source>
        <dbReference type="EMBL" id="CAB4733048.1"/>
    </source>
</evidence>
<sequence>MAELDRLDREFGLGAMPTSGPVRRPRQDRRSHGPVLPGLLITALIVGTIVAMSPADNMRQLRRLVGFDDDRLAAVPDVPRGRGSFSFLQTQRGSDEPVGYDPCRPIEVLVNPAGAPDNYDELVDTGLERTSAATGLRFERVGLTENRDVTTGPFPRREPVLIAWATEDEVPDLAGDVAGIGGSVAVGQPGNLRYVTGRVVLDRDVFDSFSKDEQPFAQAIVDHELTHLVGLGHVDDPRELMYADNVGVTTYGPGDREGLARIGSVDC</sequence>
<accession>A0A6J6SEE1</accession>
<dbReference type="Gene3D" id="3.40.390.10">
    <property type="entry name" value="Collagenase (Catalytic Domain)"/>
    <property type="match status" value="1"/>
</dbReference>
<feature type="transmembrane region" description="Helical" evidence="2">
    <location>
        <begin position="35"/>
        <end position="53"/>
    </location>
</feature>
<proteinExistence type="predicted"/>
<name>A0A6J6SEE1_9ZZZZ</name>
<dbReference type="SUPFAM" id="SSF55486">
    <property type="entry name" value="Metalloproteases ('zincins'), catalytic domain"/>
    <property type="match status" value="1"/>
</dbReference>
<dbReference type="GO" id="GO:0008237">
    <property type="term" value="F:metallopeptidase activity"/>
    <property type="evidence" value="ECO:0007669"/>
    <property type="project" value="InterPro"/>
</dbReference>
<dbReference type="EMBL" id="CAEZYQ010000003">
    <property type="protein sequence ID" value="CAB4733048.1"/>
    <property type="molecule type" value="Genomic_DNA"/>
</dbReference>
<protein>
    <submittedName>
        <fullName evidence="3">Unannotated protein</fullName>
    </submittedName>
</protein>
<gene>
    <name evidence="3" type="ORF">UFOPK2761_00659</name>
</gene>
<dbReference type="InterPro" id="IPR024079">
    <property type="entry name" value="MetalloPept_cat_dom_sf"/>
</dbReference>
<feature type="region of interest" description="Disordered" evidence="1">
    <location>
        <begin position="10"/>
        <end position="33"/>
    </location>
</feature>